<dbReference type="Pfam" id="PF00621">
    <property type="entry name" value="RhoGEF"/>
    <property type="match status" value="1"/>
</dbReference>
<dbReference type="Gene3D" id="1.20.900.10">
    <property type="entry name" value="Dbl homology (DH) domain"/>
    <property type="match status" value="1"/>
</dbReference>
<feature type="domain" description="BAR" evidence="7">
    <location>
        <begin position="562"/>
        <end position="778"/>
    </location>
</feature>
<keyword evidence="9" id="KW-1185">Reference proteome</keyword>
<accession>A0A9N9F818</accession>
<dbReference type="Proteomes" id="UP000789572">
    <property type="component" value="Unassembled WGS sequence"/>
</dbReference>
<feature type="compositionally biased region" description="Basic and acidic residues" evidence="4">
    <location>
        <begin position="128"/>
        <end position="143"/>
    </location>
</feature>
<feature type="domain" description="DH" evidence="6">
    <location>
        <begin position="318"/>
        <end position="526"/>
    </location>
</feature>
<dbReference type="GO" id="GO:0005085">
    <property type="term" value="F:guanyl-nucleotide exchange factor activity"/>
    <property type="evidence" value="ECO:0007669"/>
    <property type="project" value="UniProtKB-KW"/>
</dbReference>
<feature type="compositionally biased region" description="Polar residues" evidence="4">
    <location>
        <begin position="233"/>
        <end position="252"/>
    </location>
</feature>
<evidence type="ECO:0000259" key="5">
    <source>
        <dbReference type="PROSITE" id="PS50002"/>
    </source>
</evidence>
<proteinExistence type="predicted"/>
<dbReference type="PROSITE" id="PS50002">
    <property type="entry name" value="SH3"/>
    <property type="match status" value="1"/>
</dbReference>
<dbReference type="GO" id="GO:0005737">
    <property type="term" value="C:cytoplasm"/>
    <property type="evidence" value="ECO:0007669"/>
    <property type="project" value="InterPro"/>
</dbReference>
<feature type="compositionally biased region" description="Basic and acidic residues" evidence="4">
    <location>
        <begin position="103"/>
        <end position="114"/>
    </location>
</feature>
<evidence type="ECO:0000256" key="2">
    <source>
        <dbReference type="ARBA" id="ARBA00022658"/>
    </source>
</evidence>
<dbReference type="Gene3D" id="1.20.1270.60">
    <property type="entry name" value="Arfaptin homology (AH) domain/BAR domain"/>
    <property type="match status" value="1"/>
</dbReference>
<dbReference type="Gene3D" id="2.30.30.40">
    <property type="entry name" value="SH3 Domains"/>
    <property type="match status" value="1"/>
</dbReference>
<dbReference type="SUPFAM" id="SSF103657">
    <property type="entry name" value="BAR/IMD domain-like"/>
    <property type="match status" value="1"/>
</dbReference>
<gene>
    <name evidence="8" type="ORF">POCULU_LOCUS3317</name>
</gene>
<feature type="region of interest" description="Disordered" evidence="4">
    <location>
        <begin position="816"/>
        <end position="875"/>
    </location>
</feature>
<organism evidence="8 9">
    <name type="scientific">Paraglomus occultum</name>
    <dbReference type="NCBI Taxonomy" id="144539"/>
    <lineage>
        <taxon>Eukaryota</taxon>
        <taxon>Fungi</taxon>
        <taxon>Fungi incertae sedis</taxon>
        <taxon>Mucoromycota</taxon>
        <taxon>Glomeromycotina</taxon>
        <taxon>Glomeromycetes</taxon>
        <taxon>Paraglomerales</taxon>
        <taxon>Paraglomeraceae</taxon>
        <taxon>Paraglomus</taxon>
    </lineage>
</organism>
<feature type="region of interest" description="Disordered" evidence="4">
    <location>
        <begin position="1"/>
        <end position="254"/>
    </location>
</feature>
<feature type="compositionally biased region" description="Polar residues" evidence="4">
    <location>
        <begin position="836"/>
        <end position="846"/>
    </location>
</feature>
<dbReference type="PANTHER" id="PTHR22834:SF20">
    <property type="entry name" value="SH3 DOMAIN-CONTAINING PROTEIN"/>
    <property type="match status" value="1"/>
</dbReference>
<dbReference type="OrthoDB" id="10256089at2759"/>
<feature type="compositionally biased region" description="Polar residues" evidence="4">
    <location>
        <begin position="38"/>
        <end position="65"/>
    </location>
</feature>
<keyword evidence="2" id="KW-0344">Guanine-nucleotide releasing factor</keyword>
<evidence type="ECO:0000313" key="8">
    <source>
        <dbReference type="EMBL" id="CAG8515870.1"/>
    </source>
</evidence>
<evidence type="ECO:0000256" key="4">
    <source>
        <dbReference type="SAM" id="MobiDB-lite"/>
    </source>
</evidence>
<protein>
    <submittedName>
        <fullName evidence="8">9008_t:CDS:1</fullName>
    </submittedName>
</protein>
<evidence type="ECO:0000313" key="9">
    <source>
        <dbReference type="Proteomes" id="UP000789572"/>
    </source>
</evidence>
<dbReference type="InterPro" id="IPR027267">
    <property type="entry name" value="AH/BAR_dom_sf"/>
</dbReference>
<keyword evidence="1 3" id="KW-0728">SH3 domain</keyword>
<dbReference type="EMBL" id="CAJVPJ010000359">
    <property type="protein sequence ID" value="CAG8515870.1"/>
    <property type="molecule type" value="Genomic_DNA"/>
</dbReference>
<dbReference type="SMART" id="SM00721">
    <property type="entry name" value="BAR"/>
    <property type="match status" value="1"/>
</dbReference>
<dbReference type="InterPro" id="IPR001452">
    <property type="entry name" value="SH3_domain"/>
</dbReference>
<name>A0A9N9F818_9GLOM</name>
<dbReference type="GO" id="GO:0032955">
    <property type="term" value="P:regulation of division septum assembly"/>
    <property type="evidence" value="ECO:0007669"/>
    <property type="project" value="TreeGrafter"/>
</dbReference>
<dbReference type="SMART" id="SM00325">
    <property type="entry name" value="RhoGEF"/>
    <property type="match status" value="1"/>
</dbReference>
<dbReference type="SUPFAM" id="SSF48065">
    <property type="entry name" value="DBL homology domain (DH-domain)"/>
    <property type="match status" value="1"/>
</dbReference>
<feature type="domain" description="SH3" evidence="5">
    <location>
        <begin position="965"/>
        <end position="1026"/>
    </location>
</feature>
<feature type="compositionally biased region" description="Polar residues" evidence="4">
    <location>
        <begin position="1"/>
        <end position="12"/>
    </location>
</feature>
<dbReference type="SUPFAM" id="SSF50044">
    <property type="entry name" value="SH3-domain"/>
    <property type="match status" value="1"/>
</dbReference>
<dbReference type="PROSITE" id="PS50010">
    <property type="entry name" value="DH_2"/>
    <property type="match status" value="1"/>
</dbReference>
<evidence type="ECO:0000256" key="3">
    <source>
        <dbReference type="PROSITE-ProRule" id="PRU00192"/>
    </source>
</evidence>
<evidence type="ECO:0000259" key="7">
    <source>
        <dbReference type="PROSITE" id="PS51021"/>
    </source>
</evidence>
<dbReference type="InterPro" id="IPR004148">
    <property type="entry name" value="BAR_dom"/>
</dbReference>
<feature type="compositionally biased region" description="Low complexity" evidence="4">
    <location>
        <begin position="162"/>
        <end position="172"/>
    </location>
</feature>
<evidence type="ECO:0000256" key="1">
    <source>
        <dbReference type="ARBA" id="ARBA00022443"/>
    </source>
</evidence>
<dbReference type="GO" id="GO:0031991">
    <property type="term" value="P:regulation of actomyosin contractile ring contraction"/>
    <property type="evidence" value="ECO:0007669"/>
    <property type="project" value="TreeGrafter"/>
</dbReference>
<reference evidence="8" key="1">
    <citation type="submission" date="2021-06" db="EMBL/GenBank/DDBJ databases">
        <authorList>
            <person name="Kallberg Y."/>
            <person name="Tangrot J."/>
            <person name="Rosling A."/>
        </authorList>
    </citation>
    <scope>NUCLEOTIDE SEQUENCE</scope>
    <source>
        <strain evidence="8">IA702</strain>
    </source>
</reference>
<dbReference type="InterPro" id="IPR036028">
    <property type="entry name" value="SH3-like_dom_sf"/>
</dbReference>
<feature type="region of interest" description="Disordered" evidence="4">
    <location>
        <begin position="287"/>
        <end position="323"/>
    </location>
</feature>
<dbReference type="AlphaFoldDB" id="A0A9N9F818"/>
<evidence type="ECO:0000259" key="6">
    <source>
        <dbReference type="PROSITE" id="PS50010"/>
    </source>
</evidence>
<feature type="compositionally biased region" description="Low complexity" evidence="4">
    <location>
        <begin position="66"/>
        <end position="81"/>
    </location>
</feature>
<dbReference type="InterPro" id="IPR035899">
    <property type="entry name" value="DBL_dom_sf"/>
</dbReference>
<comment type="caution">
    <text evidence="8">The sequence shown here is derived from an EMBL/GenBank/DDBJ whole genome shotgun (WGS) entry which is preliminary data.</text>
</comment>
<dbReference type="PROSITE" id="PS51021">
    <property type="entry name" value="BAR"/>
    <property type="match status" value="1"/>
</dbReference>
<dbReference type="InterPro" id="IPR051492">
    <property type="entry name" value="Dynamin-Rho_GEF"/>
</dbReference>
<dbReference type="PANTHER" id="PTHR22834">
    <property type="entry name" value="NUCLEAR FUSION PROTEIN FUS2"/>
    <property type="match status" value="1"/>
</dbReference>
<dbReference type="Pfam" id="PF03114">
    <property type="entry name" value="BAR"/>
    <property type="match status" value="1"/>
</dbReference>
<sequence length="1026" mass="116263">MDSRVTQSNSRPPTKPKPANLSAVPNKKSSFDAETDSSRSSSNHLTVKKVSTTKGPNVNRLSSVFENATNGANGANGANRETAQKKQIGIELEKGNGVKNGNIKKEASKPKGSENVDIDDSALNFSDIKARFQKEKNLDERKNALPNKKPYVPSRADTSRLATPPSTSSSASKTGHKKPVVQKSPPPNQFSYESDADDSTSDDMVIVEASSKNHKQANGVPIVKLSSKETAKNHSSPSKIRGRGSSTDYSSTSEKDDAILSIDDFAATRQSIAEQLHGTFTSSTTYTSYINPPSRSSSKSSSISYSRRSVTPPSHPTYASSSSTIAQLDTPTSEYCSSLDDTFVYYIQARDIPIFNPYDLKVVFGNLTDIIDFSDTFYELLQAATGNDDLEDTESHLLEENDGTWIGEAFVKMLDSKEDLSGNYNRMEATYGEYCKRHESAVAKLQELENNEIVQGFLQKCQEQCEGRTRSWDIASLLIKPVQRVLKYPLLLQQILQLTKPSHPDYGQLKHAFDEMQKVAERINDIKRRKDIVEKIVGSKKRNDGDIVRGFTKTLTRRKQILRHMTGLAKPTEDELYIAYVDKFKHWEQQGVLLQKNVKDWVKSVKQYFEDQNRIASTIEDFYVMGLPGNKRPEQLKRMAEYRRIIKELPSSCGKEMEEAIKKYIYPKLETFMDRFKAPTAVMKKREKKVLDFERAESIKEKGDTPDKALQESADAFTSISLQLHEELPKFFEFMRQFFNIIVEDFARIQAQFYRQMGMEFRQYFYKYIEQEALEYVSNDRELVIREFDVVTEYGDKMLEIESRLSMFVLCNQSNGSPIEDTDDRGRKMRRKPSHSDTLTSQASVNSRKRSVSTDPKRRGGMVGPDRTSWRSSSSTKFGLDKINDEVINPFDDDMQYGHRKYATDGAVPLNRTLSYPTSASTTSYTDLPPYTETIVSNITSSDDDDDIFHDTLTGEEGPTSTELRVPFLVATLYRYKTKEKNMLSFEAHTLLKVIHIDEKGEWWFAVNEDTGERGWVDVALTEKLS</sequence>
<dbReference type="InterPro" id="IPR000219">
    <property type="entry name" value="DH_dom"/>
</dbReference>
<dbReference type="CDD" id="cd00160">
    <property type="entry name" value="RhoGEF"/>
    <property type="match status" value="1"/>
</dbReference>
<feature type="compositionally biased region" description="Low complexity" evidence="4">
    <location>
        <begin position="287"/>
        <end position="309"/>
    </location>
</feature>